<evidence type="ECO:0000313" key="3">
    <source>
        <dbReference type="Proteomes" id="UP001157946"/>
    </source>
</evidence>
<name>A0AA46AG12_9BACL</name>
<feature type="transmembrane region" description="Helical" evidence="1">
    <location>
        <begin position="7"/>
        <end position="26"/>
    </location>
</feature>
<dbReference type="InterPro" id="IPR019649">
    <property type="entry name" value="DUF2512"/>
</dbReference>
<dbReference type="RefSeq" id="WP_054096248.1">
    <property type="nucleotide sequence ID" value="NZ_FXTU01000004.1"/>
</dbReference>
<keyword evidence="1" id="KW-0472">Membrane</keyword>
<feature type="transmembrane region" description="Helical" evidence="1">
    <location>
        <begin position="32"/>
        <end position="51"/>
    </location>
</feature>
<evidence type="ECO:0000313" key="2">
    <source>
        <dbReference type="EMBL" id="SMP23285.1"/>
    </source>
</evidence>
<comment type="caution">
    <text evidence="2">The sequence shown here is derived from an EMBL/GenBank/DDBJ whole genome shotgun (WGS) entry which is preliminary data.</text>
</comment>
<gene>
    <name evidence="2" type="ORF">SAMN06265361_104186</name>
</gene>
<sequence length="129" mass="14973">MSHPFQLLVKFIYTSLILYLILGFAYHVPTAWILLTSIALTLSGYAMDVYLLPRIGNLFSTLSDLFVSFTLVWLIGTYTFDSDIGLQLYKLQNIPLFQLSLTVSIIYSAIEWFFHRWIHRLSGKEEIFP</sequence>
<keyword evidence="3" id="KW-1185">Reference proteome</keyword>
<dbReference type="Proteomes" id="UP001157946">
    <property type="component" value="Unassembled WGS sequence"/>
</dbReference>
<keyword evidence="1" id="KW-0812">Transmembrane</keyword>
<feature type="transmembrane region" description="Helical" evidence="1">
    <location>
        <begin position="96"/>
        <end position="114"/>
    </location>
</feature>
<dbReference type="AlphaFoldDB" id="A0AA46AG12"/>
<protein>
    <recommendedName>
        <fullName evidence="4">DUF2512 domain-containing protein</fullName>
    </recommendedName>
</protein>
<dbReference type="Pfam" id="PF10710">
    <property type="entry name" value="DUF2512"/>
    <property type="match status" value="1"/>
</dbReference>
<dbReference type="EMBL" id="FXTU01000004">
    <property type="protein sequence ID" value="SMP23285.1"/>
    <property type="molecule type" value="Genomic_DNA"/>
</dbReference>
<keyword evidence="1" id="KW-1133">Transmembrane helix</keyword>
<reference evidence="2" key="1">
    <citation type="submission" date="2017-05" db="EMBL/GenBank/DDBJ databases">
        <authorList>
            <person name="Varghese N."/>
            <person name="Submissions S."/>
        </authorList>
    </citation>
    <scope>NUCLEOTIDE SEQUENCE</scope>
    <source>
        <strain evidence="2">DSM 45262</strain>
    </source>
</reference>
<organism evidence="2 3">
    <name type="scientific">Laceyella tengchongensis</name>
    <dbReference type="NCBI Taxonomy" id="574699"/>
    <lineage>
        <taxon>Bacteria</taxon>
        <taxon>Bacillati</taxon>
        <taxon>Bacillota</taxon>
        <taxon>Bacilli</taxon>
        <taxon>Bacillales</taxon>
        <taxon>Thermoactinomycetaceae</taxon>
        <taxon>Laceyella</taxon>
    </lineage>
</organism>
<evidence type="ECO:0008006" key="4">
    <source>
        <dbReference type="Google" id="ProtNLM"/>
    </source>
</evidence>
<evidence type="ECO:0000256" key="1">
    <source>
        <dbReference type="SAM" id="Phobius"/>
    </source>
</evidence>
<feature type="transmembrane region" description="Helical" evidence="1">
    <location>
        <begin position="58"/>
        <end position="76"/>
    </location>
</feature>
<accession>A0AA46AG12</accession>
<proteinExistence type="predicted"/>